<dbReference type="RefSeq" id="WP_154504387.1">
    <property type="nucleotide sequence ID" value="NZ_JAQXPC010000104.1"/>
</dbReference>
<dbReference type="GO" id="GO:0004331">
    <property type="term" value="F:fructose-2,6-bisphosphate 2-phosphatase activity"/>
    <property type="evidence" value="ECO:0007669"/>
    <property type="project" value="TreeGrafter"/>
</dbReference>
<dbReference type="PANTHER" id="PTHR46517:SF1">
    <property type="entry name" value="FRUCTOSE-2,6-BISPHOSPHATASE TIGAR"/>
    <property type="match status" value="1"/>
</dbReference>
<sequence>MRVTFYYVRHGQTLFNKIRRLQGSCDSPLTEQGIREAEKAAEALRSVPFTRAYCSSSERAVDTAAIILKERSLKAEPMKGLKEFDFGLMDGALIEQVKPEMTERRKKDSWKDIGGDDTESITNRIIRTFSEILSECKDGDRVLIVSHGSYCLHMLKPLFGIDPVKFREERSENGAFPVPNGGIMKFEWADGSWKMLELPTEPEKFHD</sequence>
<dbReference type="GO" id="GO:0045820">
    <property type="term" value="P:negative regulation of glycolytic process"/>
    <property type="evidence" value="ECO:0007669"/>
    <property type="project" value="TreeGrafter"/>
</dbReference>
<dbReference type="Gene3D" id="3.40.50.1240">
    <property type="entry name" value="Phosphoglycerate mutase-like"/>
    <property type="match status" value="1"/>
</dbReference>
<dbReference type="InterPro" id="IPR051695">
    <property type="entry name" value="Phosphoglycerate_Mutase"/>
</dbReference>
<dbReference type="SUPFAM" id="SSF53254">
    <property type="entry name" value="Phosphoglycerate mutase-like"/>
    <property type="match status" value="1"/>
</dbReference>
<dbReference type="SMART" id="SM00855">
    <property type="entry name" value="PGAM"/>
    <property type="match status" value="1"/>
</dbReference>
<evidence type="ECO:0000313" key="3">
    <source>
        <dbReference type="EMBL" id="MSS58577.1"/>
    </source>
</evidence>
<proteinExistence type="predicted"/>
<evidence type="ECO:0000256" key="2">
    <source>
        <dbReference type="PIRSR" id="PIRSR613078-2"/>
    </source>
</evidence>
<protein>
    <submittedName>
        <fullName evidence="3">Histidine phosphatase family protein</fullName>
    </submittedName>
</protein>
<dbReference type="EMBL" id="VUMN01000013">
    <property type="protein sequence ID" value="MSS58577.1"/>
    <property type="molecule type" value="Genomic_DNA"/>
</dbReference>
<evidence type="ECO:0000313" key="4">
    <source>
        <dbReference type="Proteomes" id="UP000461880"/>
    </source>
</evidence>
<dbReference type="CDD" id="cd07067">
    <property type="entry name" value="HP_PGM_like"/>
    <property type="match status" value="1"/>
</dbReference>
<evidence type="ECO:0000256" key="1">
    <source>
        <dbReference type="ARBA" id="ARBA00022801"/>
    </source>
</evidence>
<dbReference type="GO" id="GO:0005829">
    <property type="term" value="C:cytosol"/>
    <property type="evidence" value="ECO:0007669"/>
    <property type="project" value="TreeGrafter"/>
</dbReference>
<dbReference type="InterPro" id="IPR013078">
    <property type="entry name" value="His_Pase_superF_clade-1"/>
</dbReference>
<comment type="caution">
    <text evidence="3">The sequence shown here is derived from an EMBL/GenBank/DDBJ whole genome shotgun (WGS) entry which is preliminary data.</text>
</comment>
<dbReference type="PANTHER" id="PTHR46517">
    <property type="entry name" value="FRUCTOSE-2,6-BISPHOSPHATASE TIGAR"/>
    <property type="match status" value="1"/>
</dbReference>
<feature type="binding site" evidence="2">
    <location>
        <position position="59"/>
    </location>
    <ligand>
        <name>substrate</name>
    </ligand>
</feature>
<dbReference type="InterPro" id="IPR029033">
    <property type="entry name" value="His_PPase_superfam"/>
</dbReference>
<feature type="binding site" evidence="2">
    <location>
        <begin position="9"/>
        <end position="16"/>
    </location>
    <ligand>
        <name>substrate</name>
    </ligand>
</feature>
<dbReference type="Pfam" id="PF00300">
    <property type="entry name" value="His_Phos_1"/>
    <property type="match status" value="1"/>
</dbReference>
<dbReference type="Proteomes" id="UP000461880">
    <property type="component" value="Unassembled WGS sequence"/>
</dbReference>
<dbReference type="GO" id="GO:0043456">
    <property type="term" value="P:regulation of pentose-phosphate shunt"/>
    <property type="evidence" value="ECO:0007669"/>
    <property type="project" value="TreeGrafter"/>
</dbReference>
<accession>A0A7X2TFF3</accession>
<keyword evidence="4" id="KW-1185">Reference proteome</keyword>
<gene>
    <name evidence="3" type="ORF">FYJ51_06625</name>
</gene>
<name>A0A7X2TFF3_9FIRM</name>
<keyword evidence="1" id="KW-0378">Hydrolase</keyword>
<reference evidence="3 4" key="1">
    <citation type="submission" date="2019-08" db="EMBL/GenBank/DDBJ databases">
        <title>In-depth cultivation of the pig gut microbiome towards novel bacterial diversity and tailored functional studies.</title>
        <authorList>
            <person name="Wylensek D."/>
            <person name="Hitch T.C.A."/>
            <person name="Clavel T."/>
        </authorList>
    </citation>
    <scope>NUCLEOTIDE SEQUENCE [LARGE SCALE GENOMIC DNA]</scope>
    <source>
        <strain evidence="3 4">Oil+RF-744-GAM-WT-6</strain>
    </source>
</reference>
<dbReference type="AlphaFoldDB" id="A0A7X2TFF3"/>
<organism evidence="3 4">
    <name type="scientific">Stecheria intestinalis</name>
    <dbReference type="NCBI Taxonomy" id="2606630"/>
    <lineage>
        <taxon>Bacteria</taxon>
        <taxon>Bacillati</taxon>
        <taxon>Bacillota</taxon>
        <taxon>Erysipelotrichia</taxon>
        <taxon>Erysipelotrichales</taxon>
        <taxon>Erysipelotrichaceae</taxon>
        <taxon>Stecheria</taxon>
    </lineage>
</organism>